<proteinExistence type="inferred from homology"/>
<dbReference type="PANTHER" id="PTHR47268">
    <property type="entry name" value="ACYLPHOSPHATASE"/>
    <property type="match status" value="1"/>
</dbReference>
<reference evidence="9 10" key="1">
    <citation type="submission" date="2019-06" db="EMBL/GenBank/DDBJ databases">
        <title>Aeromicrobium sp. nov., isolated from a maize field.</title>
        <authorList>
            <person name="Lin S.-Y."/>
            <person name="Tsai C.-F."/>
            <person name="Young C.-C."/>
        </authorList>
    </citation>
    <scope>NUCLEOTIDE SEQUENCE [LARGE SCALE GENOMIC DNA]</scope>
    <source>
        <strain evidence="9 10">CC-CFT486</strain>
    </source>
</reference>
<name>A0A5C8NKR0_9ACTN</name>
<dbReference type="EC" id="3.6.1.7" evidence="2 5"/>
<evidence type="ECO:0000313" key="9">
    <source>
        <dbReference type="EMBL" id="TXL61832.1"/>
    </source>
</evidence>
<sequence length="88" mass="9492">MVRRRVVVSGHVQGVFFRASCAAAAQASGVAGWVANQPDGTVEAVFEGTPESVDHLIAWCRKGPPRANVQRVEVTKEEPRGESGFETR</sequence>
<dbReference type="PANTHER" id="PTHR47268:SF4">
    <property type="entry name" value="ACYLPHOSPHATASE"/>
    <property type="match status" value="1"/>
</dbReference>
<evidence type="ECO:0000256" key="3">
    <source>
        <dbReference type="ARBA" id="ARBA00015991"/>
    </source>
</evidence>
<comment type="catalytic activity">
    <reaction evidence="4 5 6">
        <text>an acyl phosphate + H2O = a carboxylate + phosphate + H(+)</text>
        <dbReference type="Rhea" id="RHEA:14965"/>
        <dbReference type="ChEBI" id="CHEBI:15377"/>
        <dbReference type="ChEBI" id="CHEBI:15378"/>
        <dbReference type="ChEBI" id="CHEBI:29067"/>
        <dbReference type="ChEBI" id="CHEBI:43474"/>
        <dbReference type="ChEBI" id="CHEBI:59918"/>
        <dbReference type="EC" id="3.6.1.7"/>
    </reaction>
</comment>
<comment type="similarity">
    <text evidence="1 7">Belongs to the acylphosphatase family.</text>
</comment>
<feature type="domain" description="Acylphosphatase-like" evidence="8">
    <location>
        <begin position="3"/>
        <end position="88"/>
    </location>
</feature>
<dbReference type="SUPFAM" id="SSF54975">
    <property type="entry name" value="Acylphosphatase/BLUF domain-like"/>
    <property type="match status" value="1"/>
</dbReference>
<keyword evidence="10" id="KW-1185">Reference proteome</keyword>
<dbReference type="RefSeq" id="WP_147683945.1">
    <property type="nucleotide sequence ID" value="NZ_VDUX01000002.1"/>
</dbReference>
<accession>A0A5C8NKR0</accession>
<dbReference type="GO" id="GO:0003998">
    <property type="term" value="F:acylphosphatase activity"/>
    <property type="evidence" value="ECO:0007669"/>
    <property type="project" value="UniProtKB-EC"/>
</dbReference>
<evidence type="ECO:0000256" key="5">
    <source>
        <dbReference type="PROSITE-ProRule" id="PRU00520"/>
    </source>
</evidence>
<evidence type="ECO:0000256" key="7">
    <source>
        <dbReference type="RuleBase" id="RU004168"/>
    </source>
</evidence>
<evidence type="ECO:0000256" key="4">
    <source>
        <dbReference type="ARBA" id="ARBA00047645"/>
    </source>
</evidence>
<comment type="caution">
    <text evidence="9">The sequence shown here is derived from an EMBL/GenBank/DDBJ whole genome shotgun (WGS) entry which is preliminary data.</text>
</comment>
<dbReference type="Pfam" id="PF00708">
    <property type="entry name" value="Acylphosphatase"/>
    <property type="match status" value="1"/>
</dbReference>
<gene>
    <name evidence="9" type="ORF">FHP06_03660</name>
</gene>
<protein>
    <recommendedName>
        <fullName evidence="3 5">Acylphosphatase</fullName>
        <ecNumber evidence="2 5">3.6.1.7</ecNumber>
    </recommendedName>
</protein>
<dbReference type="OrthoDB" id="3182027at2"/>
<dbReference type="InterPro" id="IPR036046">
    <property type="entry name" value="Acylphosphatase-like_dom_sf"/>
</dbReference>
<dbReference type="PROSITE" id="PS00151">
    <property type="entry name" value="ACYLPHOSPHATASE_2"/>
    <property type="match status" value="1"/>
</dbReference>
<dbReference type="InterPro" id="IPR020456">
    <property type="entry name" value="Acylphosphatase"/>
</dbReference>
<evidence type="ECO:0000256" key="6">
    <source>
        <dbReference type="RuleBase" id="RU000553"/>
    </source>
</evidence>
<dbReference type="Proteomes" id="UP000321571">
    <property type="component" value="Unassembled WGS sequence"/>
</dbReference>
<keyword evidence="5 6" id="KW-0378">Hydrolase</keyword>
<evidence type="ECO:0000256" key="1">
    <source>
        <dbReference type="ARBA" id="ARBA00005614"/>
    </source>
</evidence>
<organism evidence="9 10">
    <name type="scientific">Aeromicrobium terrae</name>
    <dbReference type="NCBI Taxonomy" id="2498846"/>
    <lineage>
        <taxon>Bacteria</taxon>
        <taxon>Bacillati</taxon>
        <taxon>Actinomycetota</taxon>
        <taxon>Actinomycetes</taxon>
        <taxon>Propionibacteriales</taxon>
        <taxon>Nocardioidaceae</taxon>
        <taxon>Aeromicrobium</taxon>
    </lineage>
</organism>
<dbReference type="Gene3D" id="3.30.70.100">
    <property type="match status" value="1"/>
</dbReference>
<dbReference type="InterPro" id="IPR017968">
    <property type="entry name" value="Acylphosphatase_CS"/>
</dbReference>
<feature type="active site" evidence="5">
    <location>
        <position position="36"/>
    </location>
</feature>
<evidence type="ECO:0000259" key="8">
    <source>
        <dbReference type="PROSITE" id="PS51160"/>
    </source>
</evidence>
<dbReference type="EMBL" id="VDUX01000002">
    <property type="protein sequence ID" value="TXL61832.1"/>
    <property type="molecule type" value="Genomic_DNA"/>
</dbReference>
<dbReference type="PROSITE" id="PS00150">
    <property type="entry name" value="ACYLPHOSPHATASE_1"/>
    <property type="match status" value="1"/>
</dbReference>
<feature type="active site" evidence="5">
    <location>
        <position position="18"/>
    </location>
</feature>
<evidence type="ECO:0000313" key="10">
    <source>
        <dbReference type="Proteomes" id="UP000321571"/>
    </source>
</evidence>
<dbReference type="PROSITE" id="PS51160">
    <property type="entry name" value="ACYLPHOSPHATASE_3"/>
    <property type="match status" value="1"/>
</dbReference>
<evidence type="ECO:0000256" key="2">
    <source>
        <dbReference type="ARBA" id="ARBA00012150"/>
    </source>
</evidence>
<dbReference type="AlphaFoldDB" id="A0A5C8NKR0"/>
<dbReference type="InterPro" id="IPR001792">
    <property type="entry name" value="Acylphosphatase-like_dom"/>
</dbReference>